<comment type="caution">
    <text evidence="4">The sequence shown here is derived from an EMBL/GenBank/DDBJ whole genome shotgun (WGS) entry which is preliminary data.</text>
</comment>
<protein>
    <submittedName>
        <fullName evidence="4">Uncharacterized protein</fullName>
    </submittedName>
</protein>
<dbReference type="EMBL" id="CASHTH010001797">
    <property type="protein sequence ID" value="CAI8020047.1"/>
    <property type="molecule type" value="Genomic_DNA"/>
</dbReference>
<accession>A0AA35RZM9</accession>
<dbReference type="InterPro" id="IPR052136">
    <property type="entry name" value="Adipolin/Erythroferrone-rel"/>
</dbReference>
<dbReference type="PANTHER" id="PTHR24019:SF5">
    <property type="entry name" value="ADIPOLIN"/>
    <property type="match status" value="1"/>
</dbReference>
<name>A0AA35RZM9_GEOBA</name>
<organism evidence="4 5">
    <name type="scientific">Geodia barretti</name>
    <name type="common">Barrett's horny sponge</name>
    <dbReference type="NCBI Taxonomy" id="519541"/>
    <lineage>
        <taxon>Eukaryota</taxon>
        <taxon>Metazoa</taxon>
        <taxon>Porifera</taxon>
        <taxon>Demospongiae</taxon>
        <taxon>Heteroscleromorpha</taxon>
        <taxon>Tetractinellida</taxon>
        <taxon>Astrophorina</taxon>
        <taxon>Geodiidae</taxon>
        <taxon>Geodia</taxon>
    </lineage>
</organism>
<keyword evidence="2" id="KW-0964">Secreted</keyword>
<dbReference type="GO" id="GO:0005615">
    <property type="term" value="C:extracellular space"/>
    <property type="evidence" value="ECO:0007669"/>
    <property type="project" value="TreeGrafter"/>
</dbReference>
<evidence type="ECO:0000313" key="4">
    <source>
        <dbReference type="EMBL" id="CAI8020047.1"/>
    </source>
</evidence>
<comment type="subcellular location">
    <subcellularLocation>
        <location evidence="1">Secreted</location>
    </subcellularLocation>
</comment>
<proteinExistence type="predicted"/>
<keyword evidence="5" id="KW-1185">Reference proteome</keyword>
<evidence type="ECO:0000313" key="5">
    <source>
        <dbReference type="Proteomes" id="UP001174909"/>
    </source>
</evidence>
<keyword evidence="3" id="KW-0732">Signal</keyword>
<evidence type="ECO:0000256" key="3">
    <source>
        <dbReference type="ARBA" id="ARBA00022729"/>
    </source>
</evidence>
<gene>
    <name evidence="4" type="ORF">GBAR_LOCUS12007</name>
</gene>
<sequence>MVNDYTPDTTSPKVNGFELNINDGTLVLSFSEAVDQNATDVTQIRIQNGEDHTSLYVQLQGGEIETNDINTIFTIHLEEDDLNSIKEETDLGTTASNTYLALTSETASDFSGNQIEEIPLISALPAQDHTIDMTPPTLEDFEFDMNSGIFMLTFSEAVKGSSLLSERLMLQSSAASIPGEVHTLSSTDSHSNENSIIVSLTVTDGDLNAIKALPNIATSRNTTYLRVLVGAISDTSDQLIATLPDGQAVPAGNFTP</sequence>
<evidence type="ECO:0000256" key="1">
    <source>
        <dbReference type="ARBA" id="ARBA00004613"/>
    </source>
</evidence>
<dbReference type="GO" id="GO:0005179">
    <property type="term" value="F:hormone activity"/>
    <property type="evidence" value="ECO:0007669"/>
    <property type="project" value="TreeGrafter"/>
</dbReference>
<reference evidence="4" key="1">
    <citation type="submission" date="2023-03" db="EMBL/GenBank/DDBJ databases">
        <authorList>
            <person name="Steffen K."/>
            <person name="Cardenas P."/>
        </authorList>
    </citation>
    <scope>NUCLEOTIDE SEQUENCE</scope>
</reference>
<dbReference type="AlphaFoldDB" id="A0AA35RZM9"/>
<evidence type="ECO:0000256" key="2">
    <source>
        <dbReference type="ARBA" id="ARBA00022525"/>
    </source>
</evidence>
<dbReference type="Proteomes" id="UP001174909">
    <property type="component" value="Unassembled WGS sequence"/>
</dbReference>
<dbReference type="PANTHER" id="PTHR24019">
    <property type="entry name" value="ADIPOLIN"/>
    <property type="match status" value="1"/>
</dbReference>